<proteinExistence type="predicted"/>
<dbReference type="RefSeq" id="WP_072723626.1">
    <property type="nucleotide sequence ID" value="NZ_BDIS01000001.1"/>
</dbReference>
<dbReference type="AlphaFoldDB" id="A0A261FQH5"/>
<feature type="transmembrane region" description="Helical" evidence="1">
    <location>
        <begin position="329"/>
        <end position="346"/>
    </location>
</feature>
<reference evidence="2 3" key="1">
    <citation type="journal article" date="2017" name="BMC Genomics">
        <title>Comparative genomic and phylogenomic analyses of the Bifidobacteriaceae family.</title>
        <authorList>
            <person name="Lugli G.A."/>
            <person name="Milani C."/>
            <person name="Turroni F."/>
            <person name="Duranti S."/>
            <person name="Mancabelli L."/>
            <person name="Mangifesta M."/>
            <person name="Ferrario C."/>
            <person name="Modesto M."/>
            <person name="Mattarelli P."/>
            <person name="Jiri K."/>
            <person name="van Sinderen D."/>
            <person name="Ventura M."/>
        </authorList>
    </citation>
    <scope>NUCLEOTIDE SEQUENCE [LARGE SCALE GENOMIC DNA]</scope>
    <source>
        <strain evidence="2 3">DSM 28807</strain>
    </source>
</reference>
<keyword evidence="3" id="KW-1185">Reference proteome</keyword>
<accession>A0A261FQH5</accession>
<sequence>MTIALNIVRLRWALTFAAMRKSVWQTVGYVVCLAMGAMCVIGVAAGAFALGFGPDLMGSPAGQASAAARDYASVTRCVVVIVAACLLLFVAAIQLMLIGEGSSLSPKKFELYGIEDRTLQFGLLLAGLSGAPAIGGTLAFALWAMAYRWMGPVPVLVAVVAAPLAVVTMISISRMIISLATSMVTSTRGRTMFYIVTTVVSILLCQMPSIVLNSSVESEGFDTAALMAGGTMLADILAWTPLAAAFQLPFDAFAGAWLPLLGRLAVLALTWVVCFMVCTWCLRRERLVAGRDAATAKIKGIGAFSWMPDSPSGAISARLLISMRRDPRLSVMFLMPLLFVVIFGIQSHGLSVMIWQSLTWMGLFMMMVEGNGLAYDGGGFTMQVLAGVRGRDDRFGRVRVYATFSLVYILVLSLGIFVFTGDWRTGDGLALGLVCTGIGIGVVFAGLGLAEVLSCVLMYPVPSIEKPFSSPQGRLAAQGFFPFAHLFGSVILMLPTGIVALVLGLTVGDATVVLAGVGVGALVNGVVALLVGSWLGGKLMDVRMVKIVQTLESFASLQK</sequence>
<feature type="transmembrane region" description="Helical" evidence="1">
    <location>
        <begin position="74"/>
        <end position="99"/>
    </location>
</feature>
<feature type="transmembrane region" description="Helical" evidence="1">
    <location>
        <begin position="398"/>
        <end position="419"/>
    </location>
</feature>
<feature type="transmembrane region" description="Helical" evidence="1">
    <location>
        <begin position="27"/>
        <end position="53"/>
    </location>
</feature>
<gene>
    <name evidence="2" type="ORF">BLEM_1467</name>
</gene>
<dbReference type="EMBL" id="MWWX01000010">
    <property type="protein sequence ID" value="OZG61255.1"/>
    <property type="molecule type" value="Genomic_DNA"/>
</dbReference>
<organism evidence="2 3">
    <name type="scientific">Bifidobacterium lemurum</name>
    <dbReference type="NCBI Taxonomy" id="1603886"/>
    <lineage>
        <taxon>Bacteria</taxon>
        <taxon>Bacillati</taxon>
        <taxon>Actinomycetota</taxon>
        <taxon>Actinomycetes</taxon>
        <taxon>Bifidobacteriales</taxon>
        <taxon>Bifidobacteriaceae</taxon>
        <taxon>Bifidobacterium</taxon>
    </lineage>
</organism>
<feature type="transmembrane region" description="Helical" evidence="1">
    <location>
        <begin position="192"/>
        <end position="212"/>
    </location>
</feature>
<comment type="caution">
    <text evidence="2">The sequence shown here is derived from an EMBL/GenBank/DDBJ whole genome shotgun (WGS) entry which is preliminary data.</text>
</comment>
<keyword evidence="1" id="KW-0812">Transmembrane</keyword>
<feature type="transmembrane region" description="Helical" evidence="1">
    <location>
        <begin position="119"/>
        <end position="143"/>
    </location>
</feature>
<dbReference type="STRING" id="1603886.GCA_001895165_00213"/>
<evidence type="ECO:0000313" key="3">
    <source>
        <dbReference type="Proteomes" id="UP000216352"/>
    </source>
</evidence>
<keyword evidence="1" id="KW-1133">Transmembrane helix</keyword>
<feature type="transmembrane region" description="Helical" evidence="1">
    <location>
        <begin position="260"/>
        <end position="282"/>
    </location>
</feature>
<feature type="transmembrane region" description="Helical" evidence="1">
    <location>
        <begin position="512"/>
        <end position="536"/>
    </location>
</feature>
<dbReference type="Proteomes" id="UP000216352">
    <property type="component" value="Unassembled WGS sequence"/>
</dbReference>
<feature type="transmembrane region" description="Helical" evidence="1">
    <location>
        <begin position="155"/>
        <end position="180"/>
    </location>
</feature>
<feature type="transmembrane region" description="Helical" evidence="1">
    <location>
        <begin position="480"/>
        <end position="506"/>
    </location>
</feature>
<dbReference type="OrthoDB" id="3261041at2"/>
<protein>
    <submittedName>
        <fullName evidence="2">ABC transporter permease</fullName>
    </submittedName>
</protein>
<name>A0A261FQH5_9BIFI</name>
<evidence type="ECO:0000256" key="1">
    <source>
        <dbReference type="SAM" id="Phobius"/>
    </source>
</evidence>
<evidence type="ECO:0000313" key="2">
    <source>
        <dbReference type="EMBL" id="OZG61255.1"/>
    </source>
</evidence>
<feature type="transmembrane region" description="Helical" evidence="1">
    <location>
        <begin position="431"/>
        <end position="459"/>
    </location>
</feature>
<keyword evidence="1" id="KW-0472">Membrane</keyword>